<evidence type="ECO:0000313" key="1">
    <source>
        <dbReference type="EMBL" id="NGM85160.1"/>
    </source>
</evidence>
<protein>
    <submittedName>
        <fullName evidence="1">Cyclase family protein</fullName>
    </submittedName>
</protein>
<sequence length="205" mass="23064">MIIDLTQPIRDGLPAYPGDPETRLARSAEYRRDGYNNYLLTIGMHSGTHIDGHMHMTDCTEYINEYPLDVFIGEGCLLDACGNGRIGNKPEYEQAVSEGQIVLVHTGHGAHFGEPDYYTDHPVLTLEFAEMLIRSKVKMIGVDTPSVEQYPFDIHRLLFRHKIPIIENLANLHLLRGIPRFEIIALPLNIDADSSIARVIARTIS</sequence>
<accession>A0A6M1PPE0</accession>
<dbReference type="PANTHER" id="PTHR31118:SF12">
    <property type="entry name" value="CYCLASE-LIKE PROTEIN 2"/>
    <property type="match status" value="1"/>
</dbReference>
<dbReference type="RefSeq" id="WP_165103132.1">
    <property type="nucleotide sequence ID" value="NZ_JAAKGU010000014.1"/>
</dbReference>
<dbReference type="GO" id="GO:0019441">
    <property type="term" value="P:L-tryptophan catabolic process to kynurenine"/>
    <property type="evidence" value="ECO:0007669"/>
    <property type="project" value="InterPro"/>
</dbReference>
<dbReference type="PANTHER" id="PTHR31118">
    <property type="entry name" value="CYCLASE-LIKE PROTEIN 2"/>
    <property type="match status" value="1"/>
</dbReference>
<gene>
    <name evidence="1" type="ORF">G5B47_22410</name>
</gene>
<dbReference type="InterPro" id="IPR037175">
    <property type="entry name" value="KFase_sf"/>
</dbReference>
<reference evidence="1 2" key="1">
    <citation type="submission" date="2020-02" db="EMBL/GenBank/DDBJ databases">
        <authorList>
            <person name="Gao J."/>
            <person name="Sun J."/>
        </authorList>
    </citation>
    <scope>NUCLEOTIDE SEQUENCE [LARGE SCALE GENOMIC DNA]</scope>
    <source>
        <strain evidence="1 2">7124</strain>
    </source>
</reference>
<dbReference type="EMBL" id="JAAKGU010000014">
    <property type="protein sequence ID" value="NGM85160.1"/>
    <property type="molecule type" value="Genomic_DNA"/>
</dbReference>
<dbReference type="Pfam" id="PF04199">
    <property type="entry name" value="Cyclase"/>
    <property type="match status" value="1"/>
</dbReference>
<organism evidence="1 2">
    <name type="scientific">Paenibacillus apii</name>
    <dbReference type="NCBI Taxonomy" id="1850370"/>
    <lineage>
        <taxon>Bacteria</taxon>
        <taxon>Bacillati</taxon>
        <taxon>Bacillota</taxon>
        <taxon>Bacilli</taxon>
        <taxon>Bacillales</taxon>
        <taxon>Paenibacillaceae</taxon>
        <taxon>Paenibacillus</taxon>
    </lineage>
</organism>
<keyword evidence="2" id="KW-1185">Reference proteome</keyword>
<dbReference type="Proteomes" id="UP000480151">
    <property type="component" value="Unassembled WGS sequence"/>
</dbReference>
<dbReference type="Gene3D" id="3.50.30.50">
    <property type="entry name" value="Putative cyclase"/>
    <property type="match status" value="1"/>
</dbReference>
<proteinExistence type="predicted"/>
<comment type="caution">
    <text evidence="1">The sequence shown here is derived from an EMBL/GenBank/DDBJ whole genome shotgun (WGS) entry which is preliminary data.</text>
</comment>
<evidence type="ECO:0000313" key="2">
    <source>
        <dbReference type="Proteomes" id="UP000480151"/>
    </source>
</evidence>
<dbReference type="AlphaFoldDB" id="A0A6M1PPE0"/>
<dbReference type="InterPro" id="IPR007325">
    <property type="entry name" value="KFase/CYL"/>
</dbReference>
<name>A0A6M1PPE0_9BACL</name>
<dbReference type="GO" id="GO:0004061">
    <property type="term" value="F:arylformamidase activity"/>
    <property type="evidence" value="ECO:0007669"/>
    <property type="project" value="InterPro"/>
</dbReference>
<dbReference type="SUPFAM" id="SSF102198">
    <property type="entry name" value="Putative cyclase"/>
    <property type="match status" value="1"/>
</dbReference>